<keyword evidence="2" id="KW-0732">Signal</keyword>
<organism evidence="3 4">
    <name type="scientific">Maribacter sedimenticola</name>
    <dbReference type="NCBI Taxonomy" id="228956"/>
    <lineage>
        <taxon>Bacteria</taxon>
        <taxon>Pseudomonadati</taxon>
        <taxon>Bacteroidota</taxon>
        <taxon>Flavobacteriia</taxon>
        <taxon>Flavobacteriales</taxon>
        <taxon>Flavobacteriaceae</taxon>
        <taxon>Maribacter</taxon>
    </lineage>
</organism>
<dbReference type="Proteomes" id="UP000198337">
    <property type="component" value="Unassembled WGS sequence"/>
</dbReference>
<keyword evidence="1" id="KW-0812">Transmembrane</keyword>
<dbReference type="EMBL" id="FZNV01000009">
    <property type="protein sequence ID" value="SNR77455.1"/>
    <property type="molecule type" value="Genomic_DNA"/>
</dbReference>
<evidence type="ECO:0000313" key="3">
    <source>
        <dbReference type="EMBL" id="SNR77455.1"/>
    </source>
</evidence>
<evidence type="ECO:0008006" key="5">
    <source>
        <dbReference type="Google" id="ProtNLM"/>
    </source>
</evidence>
<feature type="transmembrane region" description="Helical" evidence="1">
    <location>
        <begin position="96"/>
        <end position="114"/>
    </location>
</feature>
<keyword evidence="1" id="KW-0472">Membrane</keyword>
<evidence type="ECO:0000256" key="1">
    <source>
        <dbReference type="SAM" id="Phobius"/>
    </source>
</evidence>
<sequence length="240" mass="28244">MKYRLLLILWVLHSYCAFGQLGNTADIPIDSTSTITPKEWTEDLSQKYIGEEFNYQIKTGESQNLLARFITWIGQGLQRVFGIEISPQVLQVIEHIIYLLMAILAIYLLVKVLTNESFNSIFTRKAKNLGTVNLTEEHIETIDLHKLLQEALQVQNYRLAIRYQFLLTLQNLSKKEIISWHFEKTNSDYLSEIKDKNLKQGFKKVSYLYDHIWYGEQEIDIYRYDQYTVEFNSINQLTTV</sequence>
<name>A0ABY1SLR0_9FLAO</name>
<gene>
    <name evidence="3" type="ORF">SAMN04488009_3720</name>
</gene>
<proteinExistence type="predicted"/>
<feature type="chain" id="PRO_5047428669" description="DUF4129 domain-containing protein" evidence="2">
    <location>
        <begin position="20"/>
        <end position="240"/>
    </location>
</feature>
<keyword evidence="4" id="KW-1185">Reference proteome</keyword>
<keyword evidence="1" id="KW-1133">Transmembrane helix</keyword>
<evidence type="ECO:0000313" key="4">
    <source>
        <dbReference type="Proteomes" id="UP000198337"/>
    </source>
</evidence>
<protein>
    <recommendedName>
        <fullName evidence="5">DUF4129 domain-containing protein</fullName>
    </recommendedName>
</protein>
<accession>A0ABY1SLR0</accession>
<dbReference type="RefSeq" id="WP_089262880.1">
    <property type="nucleotide sequence ID" value="NZ_FZNV01000009.1"/>
</dbReference>
<reference evidence="3 4" key="1">
    <citation type="submission" date="2017-06" db="EMBL/GenBank/DDBJ databases">
        <authorList>
            <person name="Varghese N."/>
            <person name="Submissions S."/>
        </authorList>
    </citation>
    <scope>NUCLEOTIDE SEQUENCE [LARGE SCALE GENOMIC DNA]</scope>
    <source>
        <strain evidence="3 4">DSM 19840</strain>
    </source>
</reference>
<feature type="signal peptide" evidence="2">
    <location>
        <begin position="1"/>
        <end position="19"/>
    </location>
</feature>
<evidence type="ECO:0000256" key="2">
    <source>
        <dbReference type="SAM" id="SignalP"/>
    </source>
</evidence>
<comment type="caution">
    <text evidence="3">The sequence shown here is derived from an EMBL/GenBank/DDBJ whole genome shotgun (WGS) entry which is preliminary data.</text>
</comment>